<dbReference type="GO" id="GO:0000175">
    <property type="term" value="F:3'-5'-RNA exonuclease activity"/>
    <property type="evidence" value="ECO:0007669"/>
    <property type="project" value="UniProtKB-UniRule"/>
</dbReference>
<feature type="binding site" evidence="15">
    <location>
        <begin position="124"/>
        <end position="126"/>
    </location>
    <ligand>
        <name>phosphate</name>
        <dbReference type="ChEBI" id="CHEBI:43474"/>
        <note>substrate</note>
    </ligand>
</feature>
<dbReference type="InterPro" id="IPR036345">
    <property type="entry name" value="ExoRNase_PH_dom2_sf"/>
</dbReference>
<dbReference type="PANTHER" id="PTHR11953">
    <property type="entry name" value="EXOSOME COMPLEX COMPONENT"/>
    <property type="match status" value="1"/>
</dbReference>
<keyword evidence="11" id="KW-0694">RNA-binding</keyword>
<evidence type="ECO:0000256" key="11">
    <source>
        <dbReference type="ARBA" id="ARBA00022884"/>
    </source>
</evidence>
<evidence type="ECO:0000256" key="10">
    <source>
        <dbReference type="ARBA" id="ARBA00022842"/>
    </source>
</evidence>
<evidence type="ECO:0000256" key="1">
    <source>
        <dbReference type="ARBA" id="ARBA00006678"/>
    </source>
</evidence>
<comment type="function">
    <text evidence="16">Pyrophosphatase that catalyzes the hydrolysis of nucleoside triphosphates to their monophosphate derivatives, with a high preference for the non-canonical purine nucleotides XTP (xanthosine triphosphate), dITP (deoxyinosine triphosphate) and ITP. Seems to function as a house-cleaning enzyme that removes non-canonical purine nucleotides from the nucleotide pool, thus preventing their incorporation into DNA/RNA and avoiding chromosomal lesions.</text>
</comment>
<comment type="caution">
    <text evidence="20">The sequence shown here is derived from an EMBL/GenBank/DDBJ whole genome shotgun (WGS) entry which is preliminary data.</text>
</comment>
<comment type="similarity">
    <text evidence="2 16 17">Belongs to the HAM1 NTPase family.</text>
</comment>
<keyword evidence="6 15" id="KW-0819">tRNA processing</keyword>
<dbReference type="InterPro" id="IPR020568">
    <property type="entry name" value="Ribosomal_Su5_D2-typ_SF"/>
</dbReference>
<protein>
    <recommendedName>
        <fullName evidence="15 16">Multifunctional fusion protein</fullName>
    </recommendedName>
    <domain>
        <recommendedName>
            <fullName evidence="16">dITP/XTP pyrophosphatase</fullName>
            <ecNumber evidence="16">3.6.1.66</ecNumber>
        </recommendedName>
        <alternativeName>
            <fullName evidence="16">Non-canonical purine NTP pyrophosphatase</fullName>
        </alternativeName>
        <alternativeName>
            <fullName evidence="16">Non-standard purine NTP pyrophosphatase</fullName>
        </alternativeName>
        <alternativeName>
            <fullName evidence="16">Nucleoside-triphosphate diphosphatase</fullName>
        </alternativeName>
        <alternativeName>
            <fullName evidence="16">Nucleoside-triphosphate pyrophosphatase</fullName>
            <shortName evidence="16">NTPase</shortName>
        </alternativeName>
    </domain>
    <domain>
        <recommendedName>
            <fullName evidence="15">Ribonuclease PH</fullName>
            <shortName evidence="15">RNase PH</shortName>
            <ecNumber evidence="15">2.7.7.56</ecNumber>
        </recommendedName>
        <alternativeName>
            <fullName evidence="15">tRNA nucleotidyltransferase</fullName>
        </alternativeName>
    </domain>
</protein>
<name>A0A426QK22_9GAMM</name>
<evidence type="ECO:0000256" key="9">
    <source>
        <dbReference type="ARBA" id="ARBA00022801"/>
    </source>
</evidence>
<dbReference type="GO" id="GO:0000166">
    <property type="term" value="F:nucleotide binding"/>
    <property type="evidence" value="ECO:0007669"/>
    <property type="project" value="UniProtKB-KW"/>
</dbReference>
<evidence type="ECO:0000256" key="8">
    <source>
        <dbReference type="ARBA" id="ARBA00022741"/>
    </source>
</evidence>
<dbReference type="HAMAP" id="MF_01405">
    <property type="entry name" value="Non_canon_purine_NTPase"/>
    <property type="match status" value="1"/>
</dbReference>
<evidence type="ECO:0000256" key="12">
    <source>
        <dbReference type="ARBA" id="ARBA00023080"/>
    </source>
</evidence>
<comment type="catalytic activity">
    <reaction evidence="13 16">
        <text>dITP + H2O = dIMP + diphosphate + H(+)</text>
        <dbReference type="Rhea" id="RHEA:28342"/>
        <dbReference type="ChEBI" id="CHEBI:15377"/>
        <dbReference type="ChEBI" id="CHEBI:15378"/>
        <dbReference type="ChEBI" id="CHEBI:33019"/>
        <dbReference type="ChEBI" id="CHEBI:61194"/>
        <dbReference type="ChEBI" id="CHEBI:61382"/>
        <dbReference type="EC" id="3.6.1.66"/>
    </reaction>
</comment>
<organism evidence="20 21">
    <name type="scientific">Thiohalobacter thiocyanaticus</name>
    <dbReference type="NCBI Taxonomy" id="585455"/>
    <lineage>
        <taxon>Bacteria</taxon>
        <taxon>Pseudomonadati</taxon>
        <taxon>Pseudomonadota</taxon>
        <taxon>Gammaproteobacteria</taxon>
        <taxon>Thiohalobacterales</taxon>
        <taxon>Thiohalobacteraceae</taxon>
        <taxon>Thiohalobacter</taxon>
    </lineage>
</organism>
<evidence type="ECO:0000256" key="16">
    <source>
        <dbReference type="HAMAP-Rule" id="MF_01405"/>
    </source>
</evidence>
<evidence type="ECO:0000313" key="20">
    <source>
        <dbReference type="EMBL" id="RRQ22091.1"/>
    </source>
</evidence>
<comment type="subunit">
    <text evidence="15">Homohexameric ring arranged as a trimer of dimers.</text>
</comment>
<dbReference type="GO" id="GO:0009146">
    <property type="term" value="P:purine nucleoside triphosphate catabolic process"/>
    <property type="evidence" value="ECO:0007669"/>
    <property type="project" value="UniProtKB-UniRule"/>
</dbReference>
<dbReference type="FunFam" id="3.30.230.70:FF:000003">
    <property type="entry name" value="Ribonuclease PH"/>
    <property type="match status" value="1"/>
</dbReference>
<reference evidence="20 21" key="1">
    <citation type="journal article" date="2010" name="Int. J. Syst. Evol. Microbiol.">
        <title>Thiohalobacter thiocyanaticus gen. nov., sp. nov., a moderately halophilic, sulfur-oxidizing gammaproteobacterium from hypersaline lakes, that utilizes thiocyanate.</title>
        <authorList>
            <person name="Sorokin D.Y."/>
            <person name="Kovaleva O.L."/>
            <person name="Tourova T.P."/>
            <person name="Muyzer G."/>
        </authorList>
    </citation>
    <scope>NUCLEOTIDE SEQUENCE [LARGE SCALE GENOMIC DNA]</scope>
    <source>
        <strain evidence="20 21">Hrh1</strain>
    </source>
</reference>
<dbReference type="InterPro" id="IPR029001">
    <property type="entry name" value="ITPase-like_fam"/>
</dbReference>
<evidence type="ECO:0000256" key="13">
    <source>
        <dbReference type="ARBA" id="ARBA00051875"/>
    </source>
</evidence>
<dbReference type="CDD" id="cd00515">
    <property type="entry name" value="HAM1"/>
    <property type="match status" value="1"/>
</dbReference>
<evidence type="ECO:0000313" key="21">
    <source>
        <dbReference type="Proteomes" id="UP000287798"/>
    </source>
</evidence>
<dbReference type="InterPro" id="IPR027408">
    <property type="entry name" value="PNPase/RNase_PH_dom_sf"/>
</dbReference>
<evidence type="ECO:0000256" key="15">
    <source>
        <dbReference type="HAMAP-Rule" id="MF_00564"/>
    </source>
</evidence>
<comment type="catalytic activity">
    <reaction evidence="15">
        <text>tRNA(n+1) + phosphate = tRNA(n) + a ribonucleoside 5'-diphosphate</text>
        <dbReference type="Rhea" id="RHEA:10628"/>
        <dbReference type="Rhea" id="RHEA-COMP:17343"/>
        <dbReference type="Rhea" id="RHEA-COMP:17344"/>
        <dbReference type="ChEBI" id="CHEBI:43474"/>
        <dbReference type="ChEBI" id="CHEBI:57930"/>
        <dbReference type="ChEBI" id="CHEBI:173114"/>
        <dbReference type="EC" id="2.7.7.56"/>
    </reaction>
</comment>
<dbReference type="GO" id="GO:0036222">
    <property type="term" value="F:XTP diphosphatase activity"/>
    <property type="evidence" value="ECO:0007669"/>
    <property type="project" value="UniProtKB-UniRule"/>
</dbReference>
<evidence type="ECO:0000256" key="5">
    <source>
        <dbReference type="ARBA" id="ARBA00022555"/>
    </source>
</evidence>
<comment type="function">
    <text evidence="15">Phosphorolytic 3'-5' exoribonuclease that plays an important role in tRNA 3'-end maturation. Removes nucleotide residues following the 3'-CCA terminus of tRNAs; can also add nucleotides to the ends of RNA molecules by using nucleoside diphosphates as substrates, but this may not be physiologically important. Probably plays a role in initiation of 16S rRNA degradation (leading to ribosome degradation) during starvation.</text>
</comment>
<feature type="binding site" evidence="15">
    <location>
        <position position="86"/>
    </location>
    <ligand>
        <name>phosphate</name>
        <dbReference type="ChEBI" id="CHEBI:43474"/>
        <note>substrate</note>
    </ligand>
</feature>
<comment type="similarity">
    <text evidence="1 15">Belongs to the RNase PH family.</text>
</comment>
<dbReference type="GO" id="GO:0016075">
    <property type="term" value="P:rRNA catabolic process"/>
    <property type="evidence" value="ECO:0007669"/>
    <property type="project" value="UniProtKB-UniRule"/>
</dbReference>
<dbReference type="Gene3D" id="3.30.230.70">
    <property type="entry name" value="GHMP Kinase, N-terminal domain"/>
    <property type="match status" value="1"/>
</dbReference>
<keyword evidence="15 20" id="KW-0808">Transferase</keyword>
<dbReference type="GO" id="GO:0000049">
    <property type="term" value="F:tRNA binding"/>
    <property type="evidence" value="ECO:0007669"/>
    <property type="project" value="UniProtKB-UniRule"/>
</dbReference>
<gene>
    <name evidence="15" type="primary">rph</name>
    <name evidence="20" type="ORF">D6C00_09100</name>
</gene>
<sequence>MRPSQRAPDELRPVRLTRNYTMHAEGSVLVEFGNTRVLCNASLEPRVPPWLRGQGQGWVTAEYGMLPRSTHSRMGREAARGKQGGRTLEIQRLIGRSLRAVVDMKKLGERTLTIDCDVLQADGGTRTASITGGYVALADAIQHLLDRGELKASPLTGLVASVSVGVYQGTPVLDLDYDEDCNAETDMNVVMDDQGSFIEVQGTAEGHPFSRDELMRMLDLAEGGIFSLIEAQKQGPGDGMSEVQRIVLASGNPGKAREINALLEGLGIEVLAQSEFGVPEAEETGLTFVENAILKARNAAEHTGLPAIADDSGIEVDALNGAPGIYSARYAGPGASDADNCSKLLAALKDTPEHQRGARFQCLLVHMRHAADPTPLICQGTWEGRILQAPQGENGFGYDPVFYVPTHECSAAELAPEEKNAISHRGQALRRLAAGLRV</sequence>
<dbReference type="OrthoDB" id="9802265at2"/>
<dbReference type="EMBL" id="QZMU01000001">
    <property type="protein sequence ID" value="RRQ22091.1"/>
    <property type="molecule type" value="Genomic_DNA"/>
</dbReference>
<evidence type="ECO:0000256" key="6">
    <source>
        <dbReference type="ARBA" id="ARBA00022694"/>
    </source>
</evidence>
<dbReference type="InterPro" id="IPR018336">
    <property type="entry name" value="RNase_PH_CS"/>
</dbReference>
<evidence type="ECO:0000256" key="2">
    <source>
        <dbReference type="ARBA" id="ARBA00008023"/>
    </source>
</evidence>
<dbReference type="Proteomes" id="UP000287798">
    <property type="component" value="Unassembled WGS sequence"/>
</dbReference>
<evidence type="ECO:0000256" key="7">
    <source>
        <dbReference type="ARBA" id="ARBA00022723"/>
    </source>
</evidence>
<feature type="domain" description="Exoribonuclease phosphorolytic" evidence="19">
    <location>
        <begin position="157"/>
        <end position="222"/>
    </location>
</feature>
<dbReference type="PANTHER" id="PTHR11953:SF0">
    <property type="entry name" value="EXOSOME COMPLEX COMPONENT RRP41"/>
    <property type="match status" value="1"/>
</dbReference>
<feature type="binding site" evidence="16">
    <location>
        <begin position="424"/>
        <end position="425"/>
    </location>
    <ligand>
        <name>substrate</name>
    </ligand>
</feature>
<dbReference type="GO" id="GO:0009022">
    <property type="term" value="F:tRNA nucleotidyltransferase activity"/>
    <property type="evidence" value="ECO:0007669"/>
    <property type="project" value="UniProtKB-UniRule"/>
</dbReference>
<evidence type="ECO:0000256" key="3">
    <source>
        <dbReference type="ARBA" id="ARBA00011738"/>
    </source>
</evidence>
<keyword evidence="21" id="KW-1185">Reference proteome</keyword>
<feature type="binding site" evidence="16">
    <location>
        <position position="282"/>
    </location>
    <ligand>
        <name>Mg(2+)</name>
        <dbReference type="ChEBI" id="CHEBI:18420"/>
    </ligand>
</feature>
<dbReference type="Pfam" id="PF01138">
    <property type="entry name" value="RNase_PH"/>
    <property type="match status" value="1"/>
</dbReference>
<keyword evidence="4 15" id="KW-0698">rRNA processing</keyword>
<keyword evidence="5 15" id="KW-0820">tRNA-binding</keyword>
<dbReference type="RefSeq" id="WP_125181431.1">
    <property type="nucleotide sequence ID" value="NZ_QZMU01000001.1"/>
</dbReference>
<dbReference type="InterPro" id="IPR050080">
    <property type="entry name" value="RNase_PH"/>
</dbReference>
<dbReference type="EC" id="3.6.1.66" evidence="16"/>
<feature type="binding site" evidence="16">
    <location>
        <begin position="396"/>
        <end position="399"/>
    </location>
    <ligand>
        <name>substrate</name>
    </ligand>
</feature>
<dbReference type="EC" id="2.7.7.56" evidence="15"/>
<evidence type="ECO:0000256" key="14">
    <source>
        <dbReference type="ARBA" id="ARBA00052017"/>
    </source>
</evidence>
<dbReference type="Pfam" id="PF03725">
    <property type="entry name" value="RNase_PH_C"/>
    <property type="match status" value="1"/>
</dbReference>
<evidence type="ECO:0000256" key="4">
    <source>
        <dbReference type="ARBA" id="ARBA00022552"/>
    </source>
</evidence>
<comment type="cofactor">
    <cofactor evidence="16">
        <name>Mg(2+)</name>
        <dbReference type="ChEBI" id="CHEBI:18420"/>
    </cofactor>
    <text evidence="16">Binds 1 Mg(2+) ion per subunit.</text>
</comment>
<dbReference type="GO" id="GO:0036220">
    <property type="term" value="F:ITP diphosphatase activity"/>
    <property type="evidence" value="ECO:0007669"/>
    <property type="project" value="UniProtKB-UniRule"/>
</dbReference>
<feature type="binding site" evidence="16">
    <location>
        <position position="312"/>
    </location>
    <ligand>
        <name>substrate</name>
    </ligand>
</feature>
<evidence type="ECO:0000256" key="17">
    <source>
        <dbReference type="RuleBase" id="RU003781"/>
    </source>
</evidence>
<dbReference type="CDD" id="cd11362">
    <property type="entry name" value="RNase_PH_bact"/>
    <property type="match status" value="1"/>
</dbReference>
<dbReference type="AlphaFoldDB" id="A0A426QK22"/>
<dbReference type="PROSITE" id="PS01277">
    <property type="entry name" value="RIBONUCLEASE_PH"/>
    <property type="match status" value="1"/>
</dbReference>
<feature type="binding site" evidence="16">
    <location>
        <position position="311"/>
    </location>
    <ligand>
        <name>Mg(2+)</name>
        <dbReference type="ChEBI" id="CHEBI:18420"/>
    </ligand>
</feature>
<evidence type="ECO:0000259" key="19">
    <source>
        <dbReference type="Pfam" id="PF03725"/>
    </source>
</evidence>
<dbReference type="GO" id="GO:0046872">
    <property type="term" value="F:metal ion binding"/>
    <property type="evidence" value="ECO:0007669"/>
    <property type="project" value="UniProtKB-KW"/>
</dbReference>
<dbReference type="InterPro" id="IPR001247">
    <property type="entry name" value="ExoRNase_PH_dom1"/>
</dbReference>
<dbReference type="SUPFAM" id="SSF55666">
    <property type="entry name" value="Ribonuclease PH domain 2-like"/>
    <property type="match status" value="1"/>
</dbReference>
<keyword evidence="10 16" id="KW-0460">Magnesium</keyword>
<dbReference type="SUPFAM" id="SSF52972">
    <property type="entry name" value="ITPase-like"/>
    <property type="match status" value="1"/>
</dbReference>
<feature type="binding site" evidence="16">
    <location>
        <begin position="250"/>
        <end position="255"/>
    </location>
    <ligand>
        <name>substrate</name>
    </ligand>
</feature>
<accession>A0A426QK22</accession>
<dbReference type="NCBIfam" id="TIGR00042">
    <property type="entry name" value="RdgB/HAM1 family non-canonical purine NTP pyrophosphatase"/>
    <property type="match status" value="1"/>
</dbReference>
<keyword evidence="9 16" id="KW-0378">Hydrolase</keyword>
<comment type="subunit">
    <text evidence="3 16">Homodimer.</text>
</comment>
<comment type="catalytic activity">
    <reaction evidence="16">
        <text>ITP + H2O = IMP + diphosphate + H(+)</text>
        <dbReference type="Rhea" id="RHEA:29399"/>
        <dbReference type="ChEBI" id="CHEBI:15377"/>
        <dbReference type="ChEBI" id="CHEBI:15378"/>
        <dbReference type="ChEBI" id="CHEBI:33019"/>
        <dbReference type="ChEBI" id="CHEBI:58053"/>
        <dbReference type="ChEBI" id="CHEBI:61402"/>
        <dbReference type="EC" id="3.6.1.66"/>
    </reaction>
</comment>
<evidence type="ECO:0000259" key="18">
    <source>
        <dbReference type="Pfam" id="PF01138"/>
    </source>
</evidence>
<dbReference type="Pfam" id="PF01725">
    <property type="entry name" value="Ham1p_like"/>
    <property type="match status" value="1"/>
</dbReference>
<dbReference type="Gene3D" id="3.90.950.10">
    <property type="match status" value="1"/>
</dbReference>
<dbReference type="HAMAP" id="MF_00564">
    <property type="entry name" value="RNase_PH"/>
    <property type="match status" value="1"/>
</dbReference>
<feature type="binding site" evidence="16">
    <location>
        <position position="419"/>
    </location>
    <ligand>
        <name>substrate</name>
    </ligand>
</feature>
<dbReference type="InterPro" id="IPR015847">
    <property type="entry name" value="ExoRNase_PH_dom2"/>
</dbReference>
<dbReference type="GO" id="GO:0009117">
    <property type="term" value="P:nucleotide metabolic process"/>
    <property type="evidence" value="ECO:0007669"/>
    <property type="project" value="UniProtKB-KW"/>
</dbReference>
<feature type="active site" description="Proton acceptor" evidence="16">
    <location>
        <position position="311"/>
    </location>
</feature>
<dbReference type="NCBIfam" id="TIGR01966">
    <property type="entry name" value="RNasePH"/>
    <property type="match status" value="1"/>
</dbReference>
<comment type="catalytic activity">
    <reaction evidence="14 16">
        <text>XTP + H2O = XMP + diphosphate + H(+)</text>
        <dbReference type="Rhea" id="RHEA:28610"/>
        <dbReference type="ChEBI" id="CHEBI:15377"/>
        <dbReference type="ChEBI" id="CHEBI:15378"/>
        <dbReference type="ChEBI" id="CHEBI:33019"/>
        <dbReference type="ChEBI" id="CHEBI:57464"/>
        <dbReference type="ChEBI" id="CHEBI:61314"/>
        <dbReference type="EC" id="3.6.1.66"/>
    </reaction>
</comment>
<dbReference type="InterPro" id="IPR002637">
    <property type="entry name" value="RdgB/HAM1"/>
</dbReference>
<proteinExistence type="inferred from homology"/>
<feature type="domain" description="Exoribonuclease phosphorolytic" evidence="18">
    <location>
        <begin position="10"/>
        <end position="140"/>
    </location>
</feature>
<dbReference type="GO" id="GO:0008033">
    <property type="term" value="P:tRNA processing"/>
    <property type="evidence" value="ECO:0007669"/>
    <property type="project" value="UniProtKB-UniRule"/>
</dbReference>
<dbReference type="InterPro" id="IPR020922">
    <property type="entry name" value="dITP/XTP_pyrophosphatase"/>
</dbReference>
<dbReference type="InterPro" id="IPR002381">
    <property type="entry name" value="RNase_PH_bac-type"/>
</dbReference>
<keyword evidence="7 16" id="KW-0479">Metal-binding</keyword>
<dbReference type="GO" id="GO:0035870">
    <property type="term" value="F:dITP diphosphatase activity"/>
    <property type="evidence" value="ECO:0007669"/>
    <property type="project" value="UniProtKB-UniRule"/>
</dbReference>
<keyword evidence="12 16" id="KW-0546">Nucleotide metabolism</keyword>
<dbReference type="FunFam" id="3.90.950.10:FF:000001">
    <property type="entry name" value="dITP/XTP pyrophosphatase"/>
    <property type="match status" value="1"/>
</dbReference>
<dbReference type="GO" id="GO:0017111">
    <property type="term" value="F:ribonucleoside triphosphate phosphatase activity"/>
    <property type="evidence" value="ECO:0007669"/>
    <property type="project" value="InterPro"/>
</dbReference>
<dbReference type="GO" id="GO:0031125">
    <property type="term" value="P:rRNA 3'-end processing"/>
    <property type="evidence" value="ECO:0007669"/>
    <property type="project" value="UniProtKB-ARBA"/>
</dbReference>
<dbReference type="SUPFAM" id="SSF54211">
    <property type="entry name" value="Ribosomal protein S5 domain 2-like"/>
    <property type="match status" value="1"/>
</dbReference>
<keyword evidence="15 20" id="KW-0548">Nucleotidyltransferase</keyword>
<keyword evidence="8 16" id="KW-0547">Nucleotide-binding</keyword>